<gene>
    <name evidence="1" type="ORF">LCGC14_2796980</name>
</gene>
<dbReference type="AlphaFoldDB" id="A0A0F8ZAW8"/>
<reference evidence="1" key="1">
    <citation type="journal article" date="2015" name="Nature">
        <title>Complex archaea that bridge the gap between prokaryotes and eukaryotes.</title>
        <authorList>
            <person name="Spang A."/>
            <person name="Saw J.H."/>
            <person name="Jorgensen S.L."/>
            <person name="Zaremba-Niedzwiedzka K."/>
            <person name="Martijn J."/>
            <person name="Lind A.E."/>
            <person name="van Eijk R."/>
            <person name="Schleper C."/>
            <person name="Guy L."/>
            <person name="Ettema T.J."/>
        </authorList>
    </citation>
    <scope>NUCLEOTIDE SEQUENCE</scope>
</reference>
<sequence>MEIQLDGFISLQTISQYGTCPGSTPGLALTQERKDNTMYEGMTAVQISKLPGVSDLPVKPRVKFAKALLAEDKGDHVAAAQFLEQAIALEQGKQI</sequence>
<protein>
    <submittedName>
        <fullName evidence="1">Uncharacterized protein</fullName>
    </submittedName>
</protein>
<comment type="caution">
    <text evidence="1">The sequence shown here is derived from an EMBL/GenBank/DDBJ whole genome shotgun (WGS) entry which is preliminary data.</text>
</comment>
<accession>A0A0F8ZAW8</accession>
<dbReference type="EMBL" id="LAZR01052386">
    <property type="protein sequence ID" value="KKK83080.1"/>
    <property type="molecule type" value="Genomic_DNA"/>
</dbReference>
<evidence type="ECO:0000313" key="1">
    <source>
        <dbReference type="EMBL" id="KKK83080.1"/>
    </source>
</evidence>
<organism evidence="1">
    <name type="scientific">marine sediment metagenome</name>
    <dbReference type="NCBI Taxonomy" id="412755"/>
    <lineage>
        <taxon>unclassified sequences</taxon>
        <taxon>metagenomes</taxon>
        <taxon>ecological metagenomes</taxon>
    </lineage>
</organism>
<name>A0A0F8ZAW8_9ZZZZ</name>
<proteinExistence type="predicted"/>